<dbReference type="OrthoDB" id="1034290at2"/>
<evidence type="ECO:0000259" key="1">
    <source>
        <dbReference type="PROSITE" id="PS50943"/>
    </source>
</evidence>
<evidence type="ECO:0000313" key="3">
    <source>
        <dbReference type="Proteomes" id="UP000282832"/>
    </source>
</evidence>
<name>A0A437PW84_9BACT</name>
<sequence length="181" mass="20352">MTLTEKIELLIKRTQMSGSQFADLINIPRSSISHIVSGRNKPSLDVVQKILKTFPDISAEELLYEDRSLIYLKDQEFKKTTSIPAQTNKPSSPLPLEGLFEEHIVKPSESNEKLFVESSPVQEILRPIEKLEEKPVAISEPPAISKPSIVNHVYGSHVGKHIERVVIFYTDGTFSESKPNT</sequence>
<reference evidence="2 3" key="1">
    <citation type="submission" date="2019-01" db="EMBL/GenBank/DDBJ databases">
        <authorList>
            <person name="Chen W.-M."/>
        </authorList>
    </citation>
    <scope>NUCLEOTIDE SEQUENCE [LARGE SCALE GENOMIC DNA]</scope>
    <source>
        <strain evidence="2 3">FSY-15</strain>
    </source>
</reference>
<keyword evidence="3" id="KW-1185">Reference proteome</keyword>
<dbReference type="Pfam" id="PF01381">
    <property type="entry name" value="HTH_3"/>
    <property type="match status" value="1"/>
</dbReference>
<dbReference type="EMBL" id="SACY01000001">
    <property type="protein sequence ID" value="RVU26516.1"/>
    <property type="molecule type" value="Genomic_DNA"/>
</dbReference>
<comment type="caution">
    <text evidence="2">The sequence shown here is derived from an EMBL/GenBank/DDBJ whole genome shotgun (WGS) entry which is preliminary data.</text>
</comment>
<dbReference type="SUPFAM" id="SSF47413">
    <property type="entry name" value="lambda repressor-like DNA-binding domains"/>
    <property type="match status" value="1"/>
</dbReference>
<dbReference type="PROSITE" id="PS50943">
    <property type="entry name" value="HTH_CROC1"/>
    <property type="match status" value="1"/>
</dbReference>
<dbReference type="RefSeq" id="WP_127802069.1">
    <property type="nucleotide sequence ID" value="NZ_SACY01000001.1"/>
</dbReference>
<evidence type="ECO:0000313" key="2">
    <source>
        <dbReference type="EMBL" id="RVU26516.1"/>
    </source>
</evidence>
<dbReference type="InterPro" id="IPR010982">
    <property type="entry name" value="Lambda_DNA-bd_dom_sf"/>
</dbReference>
<dbReference type="Proteomes" id="UP000282832">
    <property type="component" value="Unassembled WGS sequence"/>
</dbReference>
<proteinExistence type="predicted"/>
<protein>
    <submittedName>
        <fullName evidence="2">XRE family transcriptional regulator</fullName>
    </submittedName>
</protein>
<gene>
    <name evidence="2" type="ORF">EOJ36_00535</name>
</gene>
<dbReference type="AlphaFoldDB" id="A0A437PW84"/>
<dbReference type="GO" id="GO:0003677">
    <property type="term" value="F:DNA binding"/>
    <property type="evidence" value="ECO:0007669"/>
    <property type="project" value="InterPro"/>
</dbReference>
<organism evidence="2 3">
    <name type="scientific">Sandaracinomonas limnophila</name>
    <dbReference type="NCBI Taxonomy" id="1862386"/>
    <lineage>
        <taxon>Bacteria</taxon>
        <taxon>Pseudomonadati</taxon>
        <taxon>Bacteroidota</taxon>
        <taxon>Cytophagia</taxon>
        <taxon>Cytophagales</taxon>
        <taxon>Flectobacillaceae</taxon>
        <taxon>Sandaracinomonas</taxon>
    </lineage>
</organism>
<dbReference type="CDD" id="cd00093">
    <property type="entry name" value="HTH_XRE"/>
    <property type="match status" value="1"/>
</dbReference>
<accession>A0A437PW84</accession>
<dbReference type="SMART" id="SM00530">
    <property type="entry name" value="HTH_XRE"/>
    <property type="match status" value="1"/>
</dbReference>
<feature type="domain" description="HTH cro/C1-type" evidence="1">
    <location>
        <begin position="7"/>
        <end position="62"/>
    </location>
</feature>
<dbReference type="InterPro" id="IPR001387">
    <property type="entry name" value="Cro/C1-type_HTH"/>
</dbReference>
<dbReference type="Gene3D" id="1.10.260.40">
    <property type="entry name" value="lambda repressor-like DNA-binding domains"/>
    <property type="match status" value="1"/>
</dbReference>